<dbReference type="Proteomes" id="UP000001861">
    <property type="component" value="Unassembled WGS sequence"/>
</dbReference>
<comment type="caution">
    <text evidence="2">The sequence shown here is derived from an EMBL/GenBank/DDBJ whole genome shotgun (WGS) entry which is preliminary data.</text>
</comment>
<proteinExistence type="predicted"/>
<dbReference type="InParanoid" id="A8N120"/>
<feature type="region of interest" description="Disordered" evidence="1">
    <location>
        <begin position="1"/>
        <end position="28"/>
    </location>
</feature>
<sequence length="443" mass="47780">MSTYATTTYSSPRSRQSTSSYSNVHSTSSRPRRFSFVRYHAANARTHALITHLRQTFPPRTYRAKRRAMGLNLRVDTIKAVNLDHRQVSVVPLPVIVTDPSPVPLPSGKRQVGALQGMPVDVEEEEEEGQGVLDFRNVVASTSKDNIANPIQATQGAQIQRPSNRPSLRCVIPITIVDTRGYQLDSTVSSTSSNGGLRSRFSSDTEYSDISLNSSLRHTDVESAGPAPGSGSPSSFFSPSSFVDEFYRLRSCSPVSSPSPSFEPSALSIYCSADGVDRCSIPSTSGPTQGHSRSVSVPSALHVRPRPVQALHVPQDVGRPMSWGCGEVKAYEDGGAVSPLSDASNGGTSDAGSSSTNSSGPVTPDDCDSGSSSRASSAALRSIKRKSTNLEDVTEFGVFEKRPKFERKTWLFSHSDVNPGHRAQQAQDGSRFRAFRGLPSRRL</sequence>
<dbReference type="RefSeq" id="XP_001828569.2">
    <property type="nucleotide sequence ID" value="XM_001828517.2"/>
</dbReference>
<accession>A8N120</accession>
<feature type="region of interest" description="Disordered" evidence="1">
    <location>
        <begin position="336"/>
        <end position="383"/>
    </location>
</feature>
<dbReference type="EMBL" id="AACS02000001">
    <property type="protein sequence ID" value="EAU93239.2"/>
    <property type="molecule type" value="Genomic_DNA"/>
</dbReference>
<dbReference type="HOGENOM" id="CLU_618221_0_0_1"/>
<dbReference type="GeneID" id="6004991"/>
<feature type="compositionally biased region" description="Low complexity" evidence="1">
    <location>
        <begin position="369"/>
        <end position="381"/>
    </location>
</feature>
<reference evidence="2 3" key="1">
    <citation type="journal article" date="2010" name="Proc. Natl. Acad. Sci. U.S.A.">
        <title>Insights into evolution of multicellular fungi from the assembled chromosomes of the mushroom Coprinopsis cinerea (Coprinus cinereus).</title>
        <authorList>
            <person name="Stajich J.E."/>
            <person name="Wilke S.K."/>
            <person name="Ahren D."/>
            <person name="Au C.H."/>
            <person name="Birren B.W."/>
            <person name="Borodovsky M."/>
            <person name="Burns C."/>
            <person name="Canback B."/>
            <person name="Casselton L.A."/>
            <person name="Cheng C.K."/>
            <person name="Deng J."/>
            <person name="Dietrich F.S."/>
            <person name="Fargo D.C."/>
            <person name="Farman M.L."/>
            <person name="Gathman A.C."/>
            <person name="Goldberg J."/>
            <person name="Guigo R."/>
            <person name="Hoegger P.J."/>
            <person name="Hooker J.B."/>
            <person name="Huggins A."/>
            <person name="James T.Y."/>
            <person name="Kamada T."/>
            <person name="Kilaru S."/>
            <person name="Kodira C."/>
            <person name="Kues U."/>
            <person name="Kupfer D."/>
            <person name="Kwan H.S."/>
            <person name="Lomsadze A."/>
            <person name="Li W."/>
            <person name="Lilly W.W."/>
            <person name="Ma L.J."/>
            <person name="Mackey A.J."/>
            <person name="Manning G."/>
            <person name="Martin F."/>
            <person name="Muraguchi H."/>
            <person name="Natvig D.O."/>
            <person name="Palmerini H."/>
            <person name="Ramesh M.A."/>
            <person name="Rehmeyer C.J."/>
            <person name="Roe B.A."/>
            <person name="Shenoy N."/>
            <person name="Stanke M."/>
            <person name="Ter-Hovhannisyan V."/>
            <person name="Tunlid A."/>
            <person name="Velagapudi R."/>
            <person name="Vision T.J."/>
            <person name="Zeng Q."/>
            <person name="Zolan M.E."/>
            <person name="Pukkila P.J."/>
        </authorList>
    </citation>
    <scope>NUCLEOTIDE SEQUENCE [LARGE SCALE GENOMIC DNA]</scope>
    <source>
        <strain evidence="3">Okayama-7 / 130 / ATCC MYA-4618 / FGSC 9003</strain>
    </source>
</reference>
<evidence type="ECO:0000256" key="1">
    <source>
        <dbReference type="SAM" id="MobiDB-lite"/>
    </source>
</evidence>
<dbReference type="VEuPathDB" id="FungiDB:CC1G_11221"/>
<organism evidence="2 3">
    <name type="scientific">Coprinopsis cinerea (strain Okayama-7 / 130 / ATCC MYA-4618 / FGSC 9003)</name>
    <name type="common">Inky cap fungus</name>
    <name type="synonym">Hormographiella aspergillata</name>
    <dbReference type="NCBI Taxonomy" id="240176"/>
    <lineage>
        <taxon>Eukaryota</taxon>
        <taxon>Fungi</taxon>
        <taxon>Dikarya</taxon>
        <taxon>Basidiomycota</taxon>
        <taxon>Agaricomycotina</taxon>
        <taxon>Agaricomycetes</taxon>
        <taxon>Agaricomycetidae</taxon>
        <taxon>Agaricales</taxon>
        <taxon>Agaricineae</taxon>
        <taxon>Psathyrellaceae</taxon>
        <taxon>Coprinopsis</taxon>
    </lineage>
</organism>
<protein>
    <submittedName>
        <fullName evidence="2">Uncharacterized protein</fullName>
    </submittedName>
</protein>
<keyword evidence="3" id="KW-1185">Reference proteome</keyword>
<evidence type="ECO:0000313" key="3">
    <source>
        <dbReference type="Proteomes" id="UP000001861"/>
    </source>
</evidence>
<gene>
    <name evidence="2" type="ORF">CC1G_11221</name>
</gene>
<dbReference type="KEGG" id="cci:CC1G_11221"/>
<feature type="compositionally biased region" description="Low complexity" evidence="1">
    <location>
        <begin position="341"/>
        <end position="360"/>
    </location>
</feature>
<dbReference type="OrthoDB" id="3034033at2759"/>
<feature type="region of interest" description="Disordered" evidence="1">
    <location>
        <begin position="412"/>
        <end position="443"/>
    </location>
</feature>
<name>A8N120_COPC7</name>
<feature type="region of interest" description="Disordered" evidence="1">
    <location>
        <begin position="185"/>
        <end position="204"/>
    </location>
</feature>
<dbReference type="AlphaFoldDB" id="A8N120"/>
<evidence type="ECO:0000313" key="2">
    <source>
        <dbReference type="EMBL" id="EAU93239.2"/>
    </source>
</evidence>